<evidence type="ECO:0000256" key="1">
    <source>
        <dbReference type="ARBA" id="ARBA00022475"/>
    </source>
</evidence>
<dbReference type="RefSeq" id="WP_142389336.1">
    <property type="nucleotide sequence ID" value="NZ_PGWX01000023.1"/>
</dbReference>
<evidence type="ECO:0000259" key="6">
    <source>
        <dbReference type="Pfam" id="PF13721"/>
    </source>
</evidence>
<sequence>MNRYPLWKYIVILVALAIGFLYTLPNFFGEAPAVQ</sequence>
<keyword evidence="1" id="KW-1003">Cell membrane</keyword>
<proteinExistence type="predicted"/>
<reference evidence="7 8" key="1">
    <citation type="submission" date="2017-11" db="EMBL/GenBank/DDBJ databases">
        <authorList>
            <person name="Founou R.C."/>
            <person name="Founou L."/>
            <person name="Allam M."/>
            <person name="Ismail A."/>
            <person name="Essack S.Y."/>
        </authorList>
    </citation>
    <scope>NUCLEOTIDE SEQUENCE [LARGE SCALE GENOMIC DNA]</scope>
    <source>
        <strain evidence="7 8">G811N2B1</strain>
    </source>
</reference>
<accession>A0A7Z1N892</accession>
<feature type="domain" description="SecD export protein N-terminal TM" evidence="6">
    <location>
        <begin position="1"/>
        <end position="35"/>
    </location>
</feature>
<dbReference type="EMBL" id="PGWX01000023">
    <property type="protein sequence ID" value="PPJ80356.1"/>
    <property type="molecule type" value="Genomic_DNA"/>
</dbReference>
<evidence type="ECO:0000313" key="8">
    <source>
        <dbReference type="Proteomes" id="UP000238153"/>
    </source>
</evidence>
<protein>
    <recommendedName>
        <fullName evidence="6">SecD export protein N-terminal TM domain-containing protein</fullName>
    </recommendedName>
</protein>
<evidence type="ECO:0000313" key="7">
    <source>
        <dbReference type="EMBL" id="PPJ80356.1"/>
    </source>
</evidence>
<evidence type="ECO:0000256" key="4">
    <source>
        <dbReference type="ARBA" id="ARBA00023136"/>
    </source>
</evidence>
<organism evidence="7 8">
    <name type="scientific">Staphylococcus haemolyticus</name>
    <dbReference type="NCBI Taxonomy" id="1283"/>
    <lineage>
        <taxon>Bacteria</taxon>
        <taxon>Bacillati</taxon>
        <taxon>Bacillota</taxon>
        <taxon>Bacilli</taxon>
        <taxon>Bacillales</taxon>
        <taxon>Staphylococcaceae</taxon>
        <taxon>Staphylococcus</taxon>
    </lineage>
</organism>
<dbReference type="AlphaFoldDB" id="A0A7Z1N892"/>
<dbReference type="Pfam" id="PF13721">
    <property type="entry name" value="SecD-TM1"/>
    <property type="match status" value="1"/>
</dbReference>
<dbReference type="InterPro" id="IPR027398">
    <property type="entry name" value="SecD-TM"/>
</dbReference>
<keyword evidence="3 5" id="KW-1133">Transmembrane helix</keyword>
<comment type="caution">
    <text evidence="7">The sequence shown here is derived from an EMBL/GenBank/DDBJ whole genome shotgun (WGS) entry which is preliminary data.</text>
</comment>
<evidence type="ECO:0000256" key="2">
    <source>
        <dbReference type="ARBA" id="ARBA00022692"/>
    </source>
</evidence>
<evidence type="ECO:0000256" key="5">
    <source>
        <dbReference type="SAM" id="Phobius"/>
    </source>
</evidence>
<evidence type="ECO:0000256" key="3">
    <source>
        <dbReference type="ARBA" id="ARBA00022989"/>
    </source>
</evidence>
<feature type="transmembrane region" description="Helical" evidence="5">
    <location>
        <begin position="6"/>
        <end position="24"/>
    </location>
</feature>
<dbReference type="Proteomes" id="UP000238153">
    <property type="component" value="Unassembled WGS sequence"/>
</dbReference>
<feature type="non-terminal residue" evidence="7">
    <location>
        <position position="35"/>
    </location>
</feature>
<keyword evidence="4 5" id="KW-0472">Membrane</keyword>
<gene>
    <name evidence="7" type="ORF">CV019_00365</name>
</gene>
<name>A0A7Z1N892_STAHA</name>
<keyword evidence="2 5" id="KW-0812">Transmembrane</keyword>